<dbReference type="GO" id="GO:0006518">
    <property type="term" value="P:peptide metabolic process"/>
    <property type="evidence" value="ECO:0007669"/>
    <property type="project" value="TreeGrafter"/>
</dbReference>
<dbReference type="InterPro" id="IPR001567">
    <property type="entry name" value="Pept_M3A_M3B_dom"/>
</dbReference>
<evidence type="ECO:0000256" key="8">
    <source>
        <dbReference type="ARBA" id="ARBA00026100"/>
    </source>
</evidence>
<dbReference type="InterPro" id="IPR034005">
    <property type="entry name" value="M3A_DCP"/>
</dbReference>
<dbReference type="Gene3D" id="3.40.390.10">
    <property type="entry name" value="Collagenase (Catalytic Domain)"/>
    <property type="match status" value="1"/>
</dbReference>
<dbReference type="PANTHER" id="PTHR11804">
    <property type="entry name" value="PROTEASE M3 THIMET OLIGOPEPTIDASE-RELATED"/>
    <property type="match status" value="1"/>
</dbReference>
<keyword evidence="2 9" id="KW-0645">Protease</keyword>
<dbReference type="InterPro" id="IPR045666">
    <property type="entry name" value="OpdA_N"/>
</dbReference>
<evidence type="ECO:0000256" key="1">
    <source>
        <dbReference type="ARBA" id="ARBA00006040"/>
    </source>
</evidence>
<proteinExistence type="inferred from homology"/>
<evidence type="ECO:0000259" key="11">
    <source>
        <dbReference type="Pfam" id="PF19310"/>
    </source>
</evidence>
<keyword evidence="6 9" id="KW-0482">Metalloprotease</keyword>
<comment type="cofactor">
    <cofactor evidence="9">
        <name>Zn(2+)</name>
        <dbReference type="ChEBI" id="CHEBI:29105"/>
    </cofactor>
    <text evidence="9">Binds 1 zinc ion.</text>
</comment>
<keyword evidence="5 9" id="KW-0862">Zinc</keyword>
<dbReference type="InterPro" id="IPR024077">
    <property type="entry name" value="Neurolysin/TOP_dom2"/>
</dbReference>
<dbReference type="KEGG" id="chya:V22_32700"/>
<feature type="domain" description="Oligopeptidase A N-terminal" evidence="11">
    <location>
        <begin position="32"/>
        <end position="153"/>
    </location>
</feature>
<evidence type="ECO:0000259" key="10">
    <source>
        <dbReference type="Pfam" id="PF01432"/>
    </source>
</evidence>
<dbReference type="FunFam" id="3.40.390.10:FF:000009">
    <property type="entry name" value="Oligopeptidase A"/>
    <property type="match status" value="1"/>
</dbReference>
<dbReference type="AlphaFoldDB" id="A0A517TCB4"/>
<gene>
    <name evidence="12" type="primary">prlC</name>
    <name evidence="12" type="ORF">V22_32700</name>
</gene>
<dbReference type="GO" id="GO:0006508">
    <property type="term" value="P:proteolysis"/>
    <property type="evidence" value="ECO:0007669"/>
    <property type="project" value="UniProtKB-KW"/>
</dbReference>
<evidence type="ECO:0000313" key="13">
    <source>
        <dbReference type="Proteomes" id="UP000319976"/>
    </source>
</evidence>
<keyword evidence="4 9" id="KW-0378">Hydrolase</keyword>
<dbReference type="PANTHER" id="PTHR11804:SF83">
    <property type="entry name" value="LD37516P"/>
    <property type="match status" value="1"/>
</dbReference>
<evidence type="ECO:0000256" key="7">
    <source>
        <dbReference type="ARBA" id="ARBA00024603"/>
    </source>
</evidence>
<protein>
    <recommendedName>
        <fullName evidence="8">oligopeptidase A</fullName>
        <ecNumber evidence="8">3.4.24.70</ecNumber>
    </recommendedName>
</protein>
<evidence type="ECO:0000256" key="5">
    <source>
        <dbReference type="ARBA" id="ARBA00022833"/>
    </source>
</evidence>
<reference evidence="12 13" key="1">
    <citation type="submission" date="2019-02" db="EMBL/GenBank/DDBJ databases">
        <title>Deep-cultivation of Planctomycetes and their phenomic and genomic characterization uncovers novel biology.</title>
        <authorList>
            <person name="Wiegand S."/>
            <person name="Jogler M."/>
            <person name="Boedeker C."/>
            <person name="Pinto D."/>
            <person name="Vollmers J."/>
            <person name="Rivas-Marin E."/>
            <person name="Kohn T."/>
            <person name="Peeters S.H."/>
            <person name="Heuer A."/>
            <person name="Rast P."/>
            <person name="Oberbeckmann S."/>
            <person name="Bunk B."/>
            <person name="Jeske O."/>
            <person name="Meyerdierks A."/>
            <person name="Storesund J.E."/>
            <person name="Kallscheuer N."/>
            <person name="Luecker S."/>
            <person name="Lage O.M."/>
            <person name="Pohl T."/>
            <person name="Merkel B.J."/>
            <person name="Hornburger P."/>
            <person name="Mueller R.-W."/>
            <person name="Bruemmer F."/>
            <person name="Labrenz M."/>
            <person name="Spormann A.M."/>
            <person name="Op den Camp H."/>
            <person name="Overmann J."/>
            <person name="Amann R."/>
            <person name="Jetten M.S.M."/>
            <person name="Mascher T."/>
            <person name="Medema M.H."/>
            <person name="Devos D.P."/>
            <person name="Kaster A.-K."/>
            <person name="Ovreas L."/>
            <person name="Rohde M."/>
            <person name="Galperin M.Y."/>
            <person name="Jogler C."/>
        </authorList>
    </citation>
    <scope>NUCLEOTIDE SEQUENCE [LARGE SCALE GENOMIC DNA]</scope>
    <source>
        <strain evidence="12 13">V22</strain>
    </source>
</reference>
<evidence type="ECO:0000256" key="4">
    <source>
        <dbReference type="ARBA" id="ARBA00022801"/>
    </source>
</evidence>
<dbReference type="SUPFAM" id="SSF55486">
    <property type="entry name" value="Metalloproteases ('zincins'), catalytic domain"/>
    <property type="match status" value="1"/>
</dbReference>
<evidence type="ECO:0000256" key="3">
    <source>
        <dbReference type="ARBA" id="ARBA00022723"/>
    </source>
</evidence>
<dbReference type="RefSeq" id="WP_145264753.1">
    <property type="nucleotide sequence ID" value="NZ_CP036316.1"/>
</dbReference>
<dbReference type="Proteomes" id="UP000319976">
    <property type="component" value="Chromosome"/>
</dbReference>
<dbReference type="Pfam" id="PF19310">
    <property type="entry name" value="TOP_N"/>
    <property type="match status" value="1"/>
</dbReference>
<evidence type="ECO:0000256" key="2">
    <source>
        <dbReference type="ARBA" id="ARBA00022670"/>
    </source>
</evidence>
<feature type="domain" description="Peptidase M3A/M3B catalytic" evidence="10">
    <location>
        <begin position="236"/>
        <end position="692"/>
    </location>
</feature>
<dbReference type="Pfam" id="PF01432">
    <property type="entry name" value="Peptidase_M3"/>
    <property type="match status" value="1"/>
</dbReference>
<dbReference type="InterPro" id="IPR045090">
    <property type="entry name" value="Pept_M3A_M3B"/>
</dbReference>
<dbReference type="GO" id="GO:0005829">
    <property type="term" value="C:cytosol"/>
    <property type="evidence" value="ECO:0007669"/>
    <property type="project" value="UniProtKB-ARBA"/>
</dbReference>
<dbReference type="OrthoDB" id="9773538at2"/>
<evidence type="ECO:0000313" key="12">
    <source>
        <dbReference type="EMBL" id="QDT66006.1"/>
    </source>
</evidence>
<keyword evidence="3 9" id="KW-0479">Metal-binding</keyword>
<keyword evidence="13" id="KW-1185">Reference proteome</keyword>
<comment type="similarity">
    <text evidence="1 9">Belongs to the peptidase M3 family.</text>
</comment>
<dbReference type="EC" id="3.4.24.70" evidence="8"/>
<dbReference type="Gene3D" id="1.10.1370.10">
    <property type="entry name" value="Neurolysin, domain 3"/>
    <property type="match status" value="1"/>
</dbReference>
<dbReference type="CDD" id="cd06456">
    <property type="entry name" value="M3A_DCP"/>
    <property type="match status" value="1"/>
</dbReference>
<name>A0A517TCB4_9PLAN</name>
<sequence>MDDKLVINPLLAEQGLPDFTAIEAAHVEPAINYLLEQVNAKFEAIEQQAAPSWDATVGALDELDRPFERGWQPVGHLLGVRNSDELRAAHEAVLPGMVAYSLRVQQSQPIYQALKELSESEAWDQLDATQQRIVSQRIKYAELAGVGLEGKAKEQFNKNAEELSQLSTKFSNNVLDATKGFSITITDPALTEGMPDSLKQLAAQSYASKHPEKAADVTAESGPWRFTLDYPMYGPFMEHCRNRELREQMYRAFVTRASSGDHDNTPLIDRILSLRLEQAKLLGYNTFAETSFATKMARSAEEVTDLLDRLREASWDHAVEEMDDLKNLAESQGSEGDLLHWDIAFWAERLREQRFEFTDEQLRPYFSLERVLDGLFSLCEKLFQIDVRPADGEAPVWNKDVRFFTIHDKSGKQLASFYLDPYSRPEDKRGGAWMADCLQRRRLNDDEIQLPVAHLVCNQTPPVGDRPSLMSFREVETLFHEFGHGLQHMLTEVDYADASGINGIEWDAVELPSQFMENWCYHKPTLIGMTKHYKTGEPLPDELFEKINRARTFRAGSMMLRQLEFGLTDLKLHSEYTPGEDRTPFEVQREVNEKTSLLPMLPEARSLCAFSHIFAGGYAAGYYSYKWAEVLSADAFEAFAEVGLDDEPRVQELGLRFRKTILAEGGSRPPMDVFKEFRGREPSPEPLLRHSGLIA</sequence>
<organism evidence="12 13">
    <name type="scientific">Calycomorphotria hydatis</name>
    <dbReference type="NCBI Taxonomy" id="2528027"/>
    <lineage>
        <taxon>Bacteria</taxon>
        <taxon>Pseudomonadati</taxon>
        <taxon>Planctomycetota</taxon>
        <taxon>Planctomycetia</taxon>
        <taxon>Planctomycetales</taxon>
        <taxon>Planctomycetaceae</taxon>
        <taxon>Calycomorphotria</taxon>
    </lineage>
</organism>
<dbReference type="GO" id="GO:0004222">
    <property type="term" value="F:metalloendopeptidase activity"/>
    <property type="evidence" value="ECO:0007669"/>
    <property type="project" value="UniProtKB-EC"/>
</dbReference>
<accession>A0A517TCB4</accession>
<evidence type="ECO:0000256" key="6">
    <source>
        <dbReference type="ARBA" id="ARBA00023049"/>
    </source>
</evidence>
<evidence type="ECO:0000256" key="9">
    <source>
        <dbReference type="RuleBase" id="RU003435"/>
    </source>
</evidence>
<dbReference type="GO" id="GO:0046872">
    <property type="term" value="F:metal ion binding"/>
    <property type="evidence" value="ECO:0007669"/>
    <property type="project" value="UniProtKB-UniRule"/>
</dbReference>
<dbReference type="EMBL" id="CP036316">
    <property type="protein sequence ID" value="QDT66006.1"/>
    <property type="molecule type" value="Genomic_DNA"/>
</dbReference>
<dbReference type="InterPro" id="IPR024079">
    <property type="entry name" value="MetalloPept_cat_dom_sf"/>
</dbReference>
<comment type="catalytic activity">
    <reaction evidence="7">
        <text>Hydrolysis of oligopeptides, with broad specificity. Gly or Ala commonly occur as P1 or P1' residues, but more distant residues are also important, as is shown by the fact that Z-Gly-Pro-Gly-|-Gly-Pro-Ala is cleaved, but not Z-(Gly)(5).</text>
        <dbReference type="EC" id="3.4.24.70"/>
    </reaction>
</comment>